<accession>A0A5J5IES9</accession>
<keyword evidence="1" id="KW-1133">Transmembrane helix</keyword>
<evidence type="ECO:0000313" key="3">
    <source>
        <dbReference type="Proteomes" id="UP000326903"/>
    </source>
</evidence>
<dbReference type="EMBL" id="VYQF01000015">
    <property type="protein sequence ID" value="KAA9034458.1"/>
    <property type="molecule type" value="Genomic_DNA"/>
</dbReference>
<dbReference type="AlphaFoldDB" id="A0A5J5IES9"/>
<organism evidence="2 3">
    <name type="scientific">Ginsengibacter hankyongi</name>
    <dbReference type="NCBI Taxonomy" id="2607284"/>
    <lineage>
        <taxon>Bacteria</taxon>
        <taxon>Pseudomonadati</taxon>
        <taxon>Bacteroidota</taxon>
        <taxon>Chitinophagia</taxon>
        <taxon>Chitinophagales</taxon>
        <taxon>Chitinophagaceae</taxon>
        <taxon>Ginsengibacter</taxon>
    </lineage>
</organism>
<gene>
    <name evidence="2" type="ORF">FW778_22525</name>
</gene>
<evidence type="ECO:0000313" key="2">
    <source>
        <dbReference type="EMBL" id="KAA9034458.1"/>
    </source>
</evidence>
<name>A0A5J5IES9_9BACT</name>
<keyword evidence="1" id="KW-0472">Membrane</keyword>
<sequence length="191" mass="20192">MKQLSTDRCSLALPRKFYSLFSGNLFPKYFFIVFVLALMVSISSCQKDNLQDGSQGPNTIGASMNKSIHDAIPFKASYTTNAPTSNQINGTGVGTLVGKSTFSLQEDDSNFPLLVGTATITTANGDQIFSTHSGSVVGPDDNGVLLITNYNTITGGTGRFANASGNFVAHAIANINYPTGTVTFDGSITLR</sequence>
<dbReference type="Proteomes" id="UP000326903">
    <property type="component" value="Unassembled WGS sequence"/>
</dbReference>
<evidence type="ECO:0000256" key="1">
    <source>
        <dbReference type="SAM" id="Phobius"/>
    </source>
</evidence>
<dbReference type="RefSeq" id="WP_150417173.1">
    <property type="nucleotide sequence ID" value="NZ_VYQF01000015.1"/>
</dbReference>
<keyword evidence="3" id="KW-1185">Reference proteome</keyword>
<reference evidence="2 3" key="1">
    <citation type="submission" date="2019-09" db="EMBL/GenBank/DDBJ databases">
        <title>Draft genome sequence of Ginsengibacter sp. BR5-29.</title>
        <authorList>
            <person name="Im W.-T."/>
        </authorList>
    </citation>
    <scope>NUCLEOTIDE SEQUENCE [LARGE SCALE GENOMIC DNA]</scope>
    <source>
        <strain evidence="2 3">BR5-29</strain>
    </source>
</reference>
<keyword evidence="1" id="KW-0812">Transmembrane</keyword>
<comment type="caution">
    <text evidence="2">The sequence shown here is derived from an EMBL/GenBank/DDBJ whole genome shotgun (WGS) entry which is preliminary data.</text>
</comment>
<proteinExistence type="predicted"/>
<feature type="transmembrane region" description="Helical" evidence="1">
    <location>
        <begin position="21"/>
        <end position="42"/>
    </location>
</feature>
<protein>
    <submittedName>
        <fullName evidence="2">Uncharacterized protein</fullName>
    </submittedName>
</protein>